<sequence>MQAVAFLRSKQKNTGLPAYDIEHYFNEAYTVSKMVEAFDSTAISLPLYDELEQTNEVKPPPLYCLAGQSRKRSKEARYFATGKKKNAKPR</sequence>
<dbReference type="EMBL" id="KI672319">
    <property type="protein sequence ID" value="ETL42394.1"/>
    <property type="molecule type" value="Genomic_DNA"/>
</dbReference>
<dbReference type="Proteomes" id="UP000053236">
    <property type="component" value="Unassembled WGS sequence"/>
</dbReference>
<evidence type="ECO:0000313" key="2">
    <source>
        <dbReference type="EMBL" id="ETL42394.1"/>
    </source>
</evidence>
<reference evidence="1" key="1">
    <citation type="submission" date="2013-11" db="EMBL/GenBank/DDBJ databases">
        <title>The Genome Sequence of Phytophthora parasitica CJ02B3.</title>
        <authorList>
            <consortium name="The Broad Institute Genomics Platform"/>
            <person name="Russ C."/>
            <person name="Tyler B."/>
            <person name="Panabieres F."/>
            <person name="Shan W."/>
            <person name="Tripathy S."/>
            <person name="Grunwald N."/>
            <person name="Machado M."/>
            <person name="Johnson C.S."/>
            <person name="Arredondo F."/>
            <person name="Hong C."/>
            <person name="Coffey M."/>
            <person name="Young S.K."/>
            <person name="Zeng Q."/>
            <person name="Gargeya S."/>
            <person name="Fitzgerald M."/>
            <person name="Abouelleil A."/>
            <person name="Alvarado L."/>
            <person name="Chapman S.B."/>
            <person name="Gainer-Dewar J."/>
            <person name="Goldberg J."/>
            <person name="Griggs A."/>
            <person name="Gujja S."/>
            <person name="Hansen M."/>
            <person name="Howarth C."/>
            <person name="Imamovic A."/>
            <person name="Ireland A."/>
            <person name="Larimer J."/>
            <person name="McCowan C."/>
            <person name="Murphy C."/>
            <person name="Pearson M."/>
            <person name="Poon T.W."/>
            <person name="Priest M."/>
            <person name="Roberts A."/>
            <person name="Saif S."/>
            <person name="Shea T."/>
            <person name="Sykes S."/>
            <person name="Wortman J."/>
            <person name="Nusbaum C."/>
            <person name="Birren B."/>
        </authorList>
    </citation>
    <scope>NUCLEOTIDE SEQUENCE [LARGE SCALE GENOMIC DNA]</scope>
    <source>
        <strain evidence="1">CJ02B3</strain>
    </source>
</reference>
<protein>
    <submittedName>
        <fullName evidence="1">Uncharacterized protein</fullName>
    </submittedName>
</protein>
<reference evidence="2 3" key="2">
    <citation type="submission" date="2013-11" db="EMBL/GenBank/DDBJ databases">
        <title>The Genome Sequence of Phytophthora parasitica CJ05E6.</title>
        <authorList>
            <consortium name="The Broad Institute Genomics Platform"/>
            <person name="Russ C."/>
            <person name="Tyler B."/>
            <person name="Panabieres F."/>
            <person name="Shan W."/>
            <person name="Tripathy S."/>
            <person name="Grunwald N."/>
            <person name="Machado M."/>
            <person name="Johnson C.S."/>
            <person name="Arredondo F."/>
            <person name="Hong C."/>
            <person name="Coffey M."/>
            <person name="Young S.K."/>
            <person name="Zeng Q."/>
            <person name="Gargeya S."/>
            <person name="Fitzgerald M."/>
            <person name="Abouelleil A."/>
            <person name="Alvarado L."/>
            <person name="Chapman S.B."/>
            <person name="Gainer-Dewar J."/>
            <person name="Goldberg J."/>
            <person name="Griggs A."/>
            <person name="Gujja S."/>
            <person name="Hansen M."/>
            <person name="Howarth C."/>
            <person name="Imamovic A."/>
            <person name="Ireland A."/>
            <person name="Larimer J."/>
            <person name="McCowan C."/>
            <person name="Murphy C."/>
            <person name="Pearson M."/>
            <person name="Poon T.W."/>
            <person name="Priest M."/>
            <person name="Roberts A."/>
            <person name="Saif S."/>
            <person name="Shea T."/>
            <person name="Sykes S."/>
            <person name="Wortman J."/>
            <person name="Nusbaum C."/>
            <person name="Birren B."/>
        </authorList>
    </citation>
    <scope>NUCLEOTIDE SEQUENCE [LARGE SCALE GENOMIC DNA]</scope>
    <source>
        <strain evidence="2 3">CJ05E6</strain>
    </source>
</reference>
<dbReference type="VEuPathDB" id="FungiDB:PPTG_10039"/>
<gene>
    <name evidence="1" type="ORF">L915_06852</name>
    <name evidence="2" type="ORF">L916_06795</name>
</gene>
<dbReference type="Proteomes" id="UP000053864">
    <property type="component" value="Unassembled WGS sequence"/>
</dbReference>
<evidence type="ECO:0000313" key="3">
    <source>
        <dbReference type="Proteomes" id="UP000053864"/>
    </source>
</evidence>
<name>W2H167_PHYNI</name>
<evidence type="ECO:0000313" key="1">
    <source>
        <dbReference type="EMBL" id="ETK88988.1"/>
    </source>
</evidence>
<proteinExistence type="predicted"/>
<accession>W2H167</accession>
<dbReference type="AlphaFoldDB" id="W2H167"/>
<dbReference type="EMBL" id="KI685759">
    <property type="protein sequence ID" value="ETK88988.1"/>
    <property type="molecule type" value="Genomic_DNA"/>
</dbReference>
<organism evidence="1">
    <name type="scientific">Phytophthora nicotianae</name>
    <name type="common">Potato buckeye rot agent</name>
    <name type="synonym">Phytophthora parasitica</name>
    <dbReference type="NCBI Taxonomy" id="4792"/>
    <lineage>
        <taxon>Eukaryota</taxon>
        <taxon>Sar</taxon>
        <taxon>Stramenopiles</taxon>
        <taxon>Oomycota</taxon>
        <taxon>Peronosporomycetes</taxon>
        <taxon>Peronosporales</taxon>
        <taxon>Peronosporaceae</taxon>
        <taxon>Phytophthora</taxon>
    </lineage>
</organism>